<reference evidence="4" key="1">
    <citation type="submission" date="2018-05" db="EMBL/GenBank/DDBJ databases">
        <title>Draft genome sequence of Stemphylium lycopersici strain CIDEFI 213.</title>
        <authorList>
            <person name="Medina R."/>
            <person name="Franco M.E.E."/>
            <person name="Lucentini C.G."/>
            <person name="Saparrat M.C.N."/>
            <person name="Balatti P.A."/>
        </authorList>
    </citation>
    <scope>NUCLEOTIDE SEQUENCE [LARGE SCALE GENOMIC DNA]</scope>
    <source>
        <strain evidence="4">CIDEFI 213</strain>
    </source>
</reference>
<protein>
    <submittedName>
        <fullName evidence="3">Uncharacterized protein</fullName>
    </submittedName>
</protein>
<comment type="caution">
    <text evidence="3">The sequence shown here is derived from an EMBL/GenBank/DDBJ whole genome shotgun (WGS) entry which is preliminary data.</text>
</comment>
<evidence type="ECO:0000313" key="4">
    <source>
        <dbReference type="Proteomes" id="UP000249619"/>
    </source>
</evidence>
<gene>
    <name evidence="3" type="ORF">DDE83_001873</name>
</gene>
<evidence type="ECO:0000313" key="3">
    <source>
        <dbReference type="EMBL" id="RAR14650.1"/>
    </source>
</evidence>
<feature type="chain" id="PRO_5016899528" evidence="2">
    <location>
        <begin position="22"/>
        <end position="223"/>
    </location>
</feature>
<name>A0A364NBP4_STELY</name>
<sequence>MKLQTLLLPLLPLSLTTTASASENASTPSPNPPTEPTPIGALWTSTWDTQSLSPYAQHCASTTSHTAKIYKLNQLYPDLATYAPQLKVFYNKQLYAGSWGGIDVHGVGRELLMMEMADVPVKVRDWMKREKEQKHYCVQDDVVFFAPGAVYPILPLWVDDVEEVKEGEGDVCEGVYEGLESYSNEPADGKVIGKLRHSNTGDKEVRFTVEAMVVRAKEGRDEL</sequence>
<feature type="signal peptide" evidence="2">
    <location>
        <begin position="1"/>
        <end position="21"/>
    </location>
</feature>
<evidence type="ECO:0000256" key="2">
    <source>
        <dbReference type="SAM" id="SignalP"/>
    </source>
</evidence>
<dbReference type="EMBL" id="QGDH01000019">
    <property type="protein sequence ID" value="RAR14650.1"/>
    <property type="molecule type" value="Genomic_DNA"/>
</dbReference>
<keyword evidence="2" id="KW-0732">Signal</keyword>
<accession>A0A364NBP4</accession>
<organism evidence="3 4">
    <name type="scientific">Stemphylium lycopersici</name>
    <name type="common">Tomato gray leaf spot disease fungus</name>
    <name type="synonym">Thyrospora lycopersici</name>
    <dbReference type="NCBI Taxonomy" id="183478"/>
    <lineage>
        <taxon>Eukaryota</taxon>
        <taxon>Fungi</taxon>
        <taxon>Dikarya</taxon>
        <taxon>Ascomycota</taxon>
        <taxon>Pezizomycotina</taxon>
        <taxon>Dothideomycetes</taxon>
        <taxon>Pleosporomycetidae</taxon>
        <taxon>Pleosporales</taxon>
        <taxon>Pleosporineae</taxon>
        <taxon>Pleosporaceae</taxon>
        <taxon>Stemphylium</taxon>
    </lineage>
</organism>
<evidence type="ECO:0000256" key="1">
    <source>
        <dbReference type="SAM" id="MobiDB-lite"/>
    </source>
</evidence>
<feature type="compositionally biased region" description="Low complexity" evidence="1">
    <location>
        <begin position="19"/>
        <end position="28"/>
    </location>
</feature>
<dbReference type="Proteomes" id="UP000249619">
    <property type="component" value="Unassembled WGS sequence"/>
</dbReference>
<keyword evidence="4" id="KW-1185">Reference proteome</keyword>
<proteinExistence type="predicted"/>
<feature type="region of interest" description="Disordered" evidence="1">
    <location>
        <begin position="19"/>
        <end position="39"/>
    </location>
</feature>
<dbReference type="OrthoDB" id="4359806at2759"/>
<dbReference type="AlphaFoldDB" id="A0A364NBP4"/>